<proteinExistence type="predicted"/>
<sequence>MKFRSRSKKLFKEVEKLKVYSKIDEIPRGQASENLTKGCLVIEGGAFRGVYNQGVLDAFMLNDFNFESVIGVSAGALAGINYVSGQIGRSARINLKYRHDSEYIGIKALRISHSPLNLDFILHTNNKIEELDRERFENSKQRFVAVATNCLTGEAEYFEKGKCSDILEAVKASASMPYLSPMVDLDGKPYLDGGCSCKIAYQWAIDQGYEKIIVIKTRERGFRKTVIEKKYHSVIYRNFPEFMEKFENSNAYYNMQCDEIDRLEKEKRIFVIAPSEPVRVGRLEPNIEKLGGLYWLGYNDAMADMESLKEYLK</sequence>
<feature type="short sequence motif" description="GXSXG" evidence="4">
    <location>
        <begin position="71"/>
        <end position="75"/>
    </location>
</feature>
<dbReference type="AlphaFoldDB" id="A0A1W1V045"/>
<dbReference type="Pfam" id="PF01734">
    <property type="entry name" value="Patatin"/>
    <property type="match status" value="1"/>
</dbReference>
<dbReference type="PANTHER" id="PTHR14226">
    <property type="entry name" value="NEUROPATHY TARGET ESTERASE/SWISS CHEESE D.MELANOGASTER"/>
    <property type="match status" value="1"/>
</dbReference>
<feature type="active site" description="Proton acceptor" evidence="4">
    <location>
        <position position="192"/>
    </location>
</feature>
<dbReference type="PROSITE" id="PS51635">
    <property type="entry name" value="PNPLA"/>
    <property type="match status" value="1"/>
</dbReference>
<dbReference type="PANTHER" id="PTHR14226:SF25">
    <property type="entry name" value="PHOSPHOESTERASE"/>
    <property type="match status" value="1"/>
</dbReference>
<evidence type="ECO:0000313" key="6">
    <source>
        <dbReference type="EMBL" id="SMB86686.1"/>
    </source>
</evidence>
<evidence type="ECO:0000256" key="2">
    <source>
        <dbReference type="ARBA" id="ARBA00022963"/>
    </source>
</evidence>
<dbReference type="SUPFAM" id="SSF52151">
    <property type="entry name" value="FabD/lysophospholipase-like"/>
    <property type="match status" value="1"/>
</dbReference>
<accession>A0A1W1V045</accession>
<dbReference type="CDD" id="cd07208">
    <property type="entry name" value="Pat_hypo_Ecoli_yjju_like"/>
    <property type="match status" value="1"/>
</dbReference>
<dbReference type="Gene3D" id="3.40.1090.10">
    <property type="entry name" value="Cytosolic phospholipase A2 catalytic domain"/>
    <property type="match status" value="2"/>
</dbReference>
<reference evidence="7" key="1">
    <citation type="submission" date="2017-04" db="EMBL/GenBank/DDBJ databases">
        <authorList>
            <person name="Varghese N."/>
            <person name="Submissions S."/>
        </authorList>
    </citation>
    <scope>NUCLEOTIDE SEQUENCE [LARGE SCALE GENOMIC DNA]</scope>
    <source>
        <strain evidence="7">DSM 20463</strain>
    </source>
</reference>
<comment type="caution">
    <text evidence="4">Lacks conserved residue(s) required for the propagation of feature annotation.</text>
</comment>
<dbReference type="InterPro" id="IPR016035">
    <property type="entry name" value="Acyl_Trfase/lysoPLipase"/>
</dbReference>
<keyword evidence="3 4" id="KW-0443">Lipid metabolism</keyword>
<protein>
    <submittedName>
        <fullName evidence="6">Predicted phospholipase, patatin/cPLA2 family</fullName>
    </submittedName>
</protein>
<keyword evidence="1 4" id="KW-0378">Hydrolase</keyword>
<evidence type="ECO:0000256" key="3">
    <source>
        <dbReference type="ARBA" id="ARBA00023098"/>
    </source>
</evidence>
<evidence type="ECO:0000259" key="5">
    <source>
        <dbReference type="PROSITE" id="PS51635"/>
    </source>
</evidence>
<dbReference type="Proteomes" id="UP000192368">
    <property type="component" value="Unassembled WGS sequence"/>
</dbReference>
<keyword evidence="7" id="KW-1185">Reference proteome</keyword>
<dbReference type="InterPro" id="IPR002641">
    <property type="entry name" value="PNPLA_dom"/>
</dbReference>
<dbReference type="EMBL" id="FWWR01000009">
    <property type="protein sequence ID" value="SMB86686.1"/>
    <property type="molecule type" value="Genomic_DNA"/>
</dbReference>
<dbReference type="STRING" id="573058.SAMN00017477_0936"/>
<dbReference type="OrthoDB" id="9770965at2"/>
<evidence type="ECO:0000256" key="1">
    <source>
        <dbReference type="ARBA" id="ARBA00022801"/>
    </source>
</evidence>
<dbReference type="InterPro" id="IPR045943">
    <property type="entry name" value="DUF6363"/>
</dbReference>
<dbReference type="InterPro" id="IPR050301">
    <property type="entry name" value="NTE"/>
</dbReference>
<dbReference type="Pfam" id="PF19890">
    <property type="entry name" value="DUF6363"/>
    <property type="match status" value="1"/>
</dbReference>
<organism evidence="6 7">
    <name type="scientific">Peptoniphilus asaccharolyticus DSM 20463</name>
    <dbReference type="NCBI Taxonomy" id="573058"/>
    <lineage>
        <taxon>Bacteria</taxon>
        <taxon>Bacillati</taxon>
        <taxon>Bacillota</taxon>
        <taxon>Tissierellia</taxon>
        <taxon>Tissierellales</taxon>
        <taxon>Peptoniphilaceae</taxon>
        <taxon>Peptoniphilus</taxon>
    </lineage>
</organism>
<gene>
    <name evidence="6" type="ORF">SAMN00017477_0936</name>
</gene>
<dbReference type="InterPro" id="IPR037483">
    <property type="entry name" value="YjjU-like"/>
</dbReference>
<dbReference type="GO" id="GO:0016042">
    <property type="term" value="P:lipid catabolic process"/>
    <property type="evidence" value="ECO:0007669"/>
    <property type="project" value="UniProtKB-UniRule"/>
</dbReference>
<name>A0A1W1V045_PEPAS</name>
<feature type="short sequence motif" description="DGA/G" evidence="4">
    <location>
        <begin position="192"/>
        <end position="194"/>
    </location>
</feature>
<dbReference type="RefSeq" id="WP_084230567.1">
    <property type="nucleotide sequence ID" value="NZ_FWWR01000009.1"/>
</dbReference>
<feature type="active site" description="Nucleophile" evidence="4">
    <location>
        <position position="73"/>
    </location>
</feature>
<evidence type="ECO:0000313" key="7">
    <source>
        <dbReference type="Proteomes" id="UP000192368"/>
    </source>
</evidence>
<dbReference type="GO" id="GO:0016787">
    <property type="term" value="F:hydrolase activity"/>
    <property type="evidence" value="ECO:0007669"/>
    <property type="project" value="UniProtKB-UniRule"/>
</dbReference>
<feature type="domain" description="PNPLA" evidence="5">
    <location>
        <begin position="40"/>
        <end position="205"/>
    </location>
</feature>
<keyword evidence="2 4" id="KW-0442">Lipid degradation</keyword>
<evidence type="ECO:0000256" key="4">
    <source>
        <dbReference type="PROSITE-ProRule" id="PRU01161"/>
    </source>
</evidence>